<reference evidence="8 9" key="1">
    <citation type="submission" date="2022-11" db="EMBL/GenBank/DDBJ databases">
        <title>Whole genome sequence of Eschrichtius robustus ER-17-0199.</title>
        <authorList>
            <person name="Bruniche-Olsen A."/>
            <person name="Black A.N."/>
            <person name="Fields C.J."/>
            <person name="Walden K."/>
            <person name="Dewoody J.A."/>
        </authorList>
    </citation>
    <scope>NUCLEOTIDE SEQUENCE [LARGE SCALE GENOMIC DNA]</scope>
    <source>
        <strain evidence="8">ER-17-0199</strain>
        <tissue evidence="8">Blubber</tissue>
    </source>
</reference>
<comment type="caution">
    <text evidence="8">The sequence shown here is derived from an EMBL/GenBank/DDBJ whole genome shotgun (WGS) entry which is preliminary data.</text>
</comment>
<dbReference type="PANTHER" id="PTHR22745">
    <property type="entry name" value="PROTHYMOSIN ALPHA"/>
    <property type="match status" value="1"/>
</dbReference>
<feature type="region of interest" description="Disordered" evidence="7">
    <location>
        <begin position="52"/>
        <end position="80"/>
    </location>
</feature>
<protein>
    <recommendedName>
        <fullName evidence="6">Prothymosin alpha</fullName>
    </recommendedName>
</protein>
<dbReference type="GO" id="GO:0043066">
    <property type="term" value="P:negative regulation of apoptotic process"/>
    <property type="evidence" value="ECO:0007669"/>
    <property type="project" value="TreeGrafter"/>
</dbReference>
<comment type="subunit">
    <text evidence="5">Interacts with NUPR1; regulates apoptotic process.</text>
</comment>
<feature type="compositionally biased region" description="Polar residues" evidence="7">
    <location>
        <begin position="61"/>
        <end position="71"/>
    </location>
</feature>
<evidence type="ECO:0000256" key="3">
    <source>
        <dbReference type="ARBA" id="ARBA00023242"/>
    </source>
</evidence>
<keyword evidence="9" id="KW-1185">Reference proteome</keyword>
<keyword evidence="3" id="KW-0539">Nucleus</keyword>
<dbReference type="Pfam" id="PF03247">
    <property type="entry name" value="Prothymosin"/>
    <property type="match status" value="1"/>
</dbReference>
<evidence type="ECO:0000256" key="1">
    <source>
        <dbReference type="ARBA" id="ARBA00004123"/>
    </source>
</evidence>
<evidence type="ECO:0000256" key="5">
    <source>
        <dbReference type="ARBA" id="ARBA00038744"/>
    </source>
</evidence>
<dbReference type="InterPro" id="IPR004931">
    <property type="entry name" value="Pro/parathymosin"/>
</dbReference>
<dbReference type="GO" id="GO:0042393">
    <property type="term" value="F:histone binding"/>
    <property type="evidence" value="ECO:0007669"/>
    <property type="project" value="TreeGrafter"/>
</dbReference>
<accession>A0AB34HHN0</accession>
<evidence type="ECO:0000256" key="4">
    <source>
        <dbReference type="ARBA" id="ARBA00037621"/>
    </source>
</evidence>
<evidence type="ECO:0000256" key="7">
    <source>
        <dbReference type="SAM" id="MobiDB-lite"/>
    </source>
</evidence>
<evidence type="ECO:0000313" key="8">
    <source>
        <dbReference type="EMBL" id="KAJ8790506.1"/>
    </source>
</evidence>
<comment type="similarity">
    <text evidence="2">Belongs to the pro/parathymosin family.</text>
</comment>
<evidence type="ECO:0000256" key="6">
    <source>
        <dbReference type="ARBA" id="ARBA00040447"/>
    </source>
</evidence>
<dbReference type="PANTHER" id="PTHR22745:SF0">
    <property type="entry name" value="PROTHYMOSIN ALPHA"/>
    <property type="match status" value="1"/>
</dbReference>
<evidence type="ECO:0000313" key="9">
    <source>
        <dbReference type="Proteomes" id="UP001159641"/>
    </source>
</evidence>
<proteinExistence type="inferred from homology"/>
<organism evidence="8 9">
    <name type="scientific">Eschrichtius robustus</name>
    <name type="common">California gray whale</name>
    <name type="synonym">Eschrichtius gibbosus</name>
    <dbReference type="NCBI Taxonomy" id="9764"/>
    <lineage>
        <taxon>Eukaryota</taxon>
        <taxon>Metazoa</taxon>
        <taxon>Chordata</taxon>
        <taxon>Craniata</taxon>
        <taxon>Vertebrata</taxon>
        <taxon>Euteleostomi</taxon>
        <taxon>Mammalia</taxon>
        <taxon>Eutheria</taxon>
        <taxon>Laurasiatheria</taxon>
        <taxon>Artiodactyla</taxon>
        <taxon>Whippomorpha</taxon>
        <taxon>Cetacea</taxon>
        <taxon>Mysticeti</taxon>
        <taxon>Eschrichtiidae</taxon>
        <taxon>Eschrichtius</taxon>
    </lineage>
</organism>
<gene>
    <name evidence="8" type="ORF">J1605_004479</name>
</gene>
<sequence length="80" mass="8891">MSDTAMDTSSEIITKDLKEKKEVVEEVESGRESKHDYLGEERPPCCPLRAESPAGDACSPAPNQTHNGNLQQEKKETQIF</sequence>
<comment type="function">
    <text evidence="4">Prothymosin alpha may mediate immune function by conferring resistance to certain opportunistic infections.</text>
</comment>
<dbReference type="GO" id="GO:0005634">
    <property type="term" value="C:nucleus"/>
    <property type="evidence" value="ECO:0007669"/>
    <property type="project" value="UniProtKB-SubCell"/>
</dbReference>
<dbReference type="Proteomes" id="UP001159641">
    <property type="component" value="Unassembled WGS sequence"/>
</dbReference>
<evidence type="ECO:0000256" key="2">
    <source>
        <dbReference type="ARBA" id="ARBA00008032"/>
    </source>
</evidence>
<comment type="subcellular location">
    <subcellularLocation>
        <location evidence="1">Nucleus</location>
    </subcellularLocation>
</comment>
<dbReference type="AlphaFoldDB" id="A0AB34HHN0"/>
<name>A0AB34HHN0_ESCRO</name>
<dbReference type="GO" id="GO:0045944">
    <property type="term" value="P:positive regulation of transcription by RNA polymerase II"/>
    <property type="evidence" value="ECO:0007669"/>
    <property type="project" value="TreeGrafter"/>
</dbReference>
<dbReference type="EMBL" id="JAIQCJ010001354">
    <property type="protein sequence ID" value="KAJ8790506.1"/>
    <property type="molecule type" value="Genomic_DNA"/>
</dbReference>